<keyword evidence="1" id="KW-0805">Transcription regulation</keyword>
<sequence>MDYLNQLPWGFTFSPTDEELICYLEAKSKNSALPFIDPIIDFDVYTAKHPSQLHMQPGTKVFNHQGAVIGHRRSLVYYIYDSPLNDDEKKDKVIEKEDKKSIKSSSNKTNWIMNEFRLPDPYPKSKSSSKVMVVLPIEQLEQYPQFDQTVIDHQEEMQMSSKAKNKEQQRKCDVDNVNVIGSSVPQQASDLVEQPAELLQHPQFDDIEVTDDEFDGYIQQLLQSSCDSWPQIEESNNQLQPLLQQSSDDEDGVPGTLWLDETQLGCCDEKGNLLNPPTKCSRVV</sequence>
<dbReference type="PANTHER" id="PTHR31719">
    <property type="entry name" value="NAC TRANSCRIPTION FACTOR 56"/>
    <property type="match status" value="1"/>
</dbReference>
<dbReference type="Gene3D" id="2.170.150.80">
    <property type="entry name" value="NAC domain"/>
    <property type="match status" value="1"/>
</dbReference>
<evidence type="ECO:0000256" key="1">
    <source>
        <dbReference type="ARBA" id="ARBA00023015"/>
    </source>
</evidence>
<keyword evidence="3" id="KW-0804">Transcription</keyword>
<protein>
    <recommendedName>
        <fullName evidence="5">NAC domain-containing protein</fullName>
    </recommendedName>
</protein>
<dbReference type="PROSITE" id="PS51005">
    <property type="entry name" value="NAC"/>
    <property type="match status" value="1"/>
</dbReference>
<proteinExistence type="predicted"/>
<accession>A0AAP0JSB0</accession>
<organism evidence="6 7">
    <name type="scientific">Stephania japonica</name>
    <dbReference type="NCBI Taxonomy" id="461633"/>
    <lineage>
        <taxon>Eukaryota</taxon>
        <taxon>Viridiplantae</taxon>
        <taxon>Streptophyta</taxon>
        <taxon>Embryophyta</taxon>
        <taxon>Tracheophyta</taxon>
        <taxon>Spermatophyta</taxon>
        <taxon>Magnoliopsida</taxon>
        <taxon>Ranunculales</taxon>
        <taxon>Menispermaceae</taxon>
        <taxon>Menispermoideae</taxon>
        <taxon>Cissampelideae</taxon>
        <taxon>Stephania</taxon>
    </lineage>
</organism>
<evidence type="ECO:0000256" key="4">
    <source>
        <dbReference type="ARBA" id="ARBA00023242"/>
    </source>
</evidence>
<keyword evidence="4" id="KW-0539">Nucleus</keyword>
<dbReference type="InterPro" id="IPR036093">
    <property type="entry name" value="NAC_dom_sf"/>
</dbReference>
<reference evidence="6 7" key="1">
    <citation type="submission" date="2024-01" db="EMBL/GenBank/DDBJ databases">
        <title>Genome assemblies of Stephania.</title>
        <authorList>
            <person name="Yang L."/>
        </authorList>
    </citation>
    <scope>NUCLEOTIDE SEQUENCE [LARGE SCALE GENOMIC DNA]</scope>
    <source>
        <strain evidence="6">QJT</strain>
        <tissue evidence="6">Leaf</tissue>
    </source>
</reference>
<dbReference type="Pfam" id="PF02365">
    <property type="entry name" value="NAM"/>
    <property type="match status" value="1"/>
</dbReference>
<comment type="caution">
    <text evidence="6">The sequence shown here is derived from an EMBL/GenBank/DDBJ whole genome shotgun (WGS) entry which is preliminary data.</text>
</comment>
<feature type="domain" description="NAC" evidence="5">
    <location>
        <begin position="7"/>
        <end position="140"/>
    </location>
</feature>
<dbReference type="GO" id="GO:0006355">
    <property type="term" value="P:regulation of DNA-templated transcription"/>
    <property type="evidence" value="ECO:0007669"/>
    <property type="project" value="InterPro"/>
</dbReference>
<gene>
    <name evidence="6" type="ORF">Sjap_008641</name>
</gene>
<dbReference type="GO" id="GO:0003677">
    <property type="term" value="F:DNA binding"/>
    <property type="evidence" value="ECO:0007669"/>
    <property type="project" value="UniProtKB-KW"/>
</dbReference>
<evidence type="ECO:0000259" key="5">
    <source>
        <dbReference type="PROSITE" id="PS51005"/>
    </source>
</evidence>
<dbReference type="SUPFAM" id="SSF101941">
    <property type="entry name" value="NAC domain"/>
    <property type="match status" value="1"/>
</dbReference>
<evidence type="ECO:0000256" key="2">
    <source>
        <dbReference type="ARBA" id="ARBA00023125"/>
    </source>
</evidence>
<dbReference type="Proteomes" id="UP001417504">
    <property type="component" value="Unassembled WGS sequence"/>
</dbReference>
<evidence type="ECO:0000256" key="3">
    <source>
        <dbReference type="ARBA" id="ARBA00023163"/>
    </source>
</evidence>
<name>A0AAP0JSB0_9MAGN</name>
<evidence type="ECO:0000313" key="6">
    <source>
        <dbReference type="EMBL" id="KAK9138047.1"/>
    </source>
</evidence>
<dbReference type="InterPro" id="IPR003441">
    <property type="entry name" value="NAC-dom"/>
</dbReference>
<dbReference type="PANTHER" id="PTHR31719:SF212">
    <property type="entry name" value="NAC DOMAIN-CONTAINING PROTEIN 72-LIKE"/>
    <property type="match status" value="1"/>
</dbReference>
<dbReference type="AlphaFoldDB" id="A0AAP0JSB0"/>
<dbReference type="EMBL" id="JBBNAE010000003">
    <property type="protein sequence ID" value="KAK9138047.1"/>
    <property type="molecule type" value="Genomic_DNA"/>
</dbReference>
<keyword evidence="2" id="KW-0238">DNA-binding</keyword>
<keyword evidence="7" id="KW-1185">Reference proteome</keyword>
<evidence type="ECO:0000313" key="7">
    <source>
        <dbReference type="Proteomes" id="UP001417504"/>
    </source>
</evidence>